<keyword evidence="1" id="KW-0732">Signal</keyword>
<protein>
    <submittedName>
        <fullName evidence="2">Uncharacterized protein</fullName>
    </submittedName>
</protein>
<name>A0A9P5P816_9AGAR</name>
<dbReference type="EMBL" id="JADNRY010000269">
    <property type="protein sequence ID" value="KAF9059961.1"/>
    <property type="molecule type" value="Genomic_DNA"/>
</dbReference>
<sequence length="391" mass="42576">MRLGSFLLFTLIASVVLAVSSIPVKGWSRPGQGRGQFKLTGGVTKKKPRVRAKKVTVQTIATVTLLDGKTGEISTTGVPLHSQLQVWLEKQIFEEIFGLSSRSYRNYRNKIEWKGLYDPSPSELLSRQWLYFNITEITGIEDQTNKKCPCFGWTAKGPKNVLKPGGSAVVNNKGFKQRYIGISPGKQAPNYFEGKWGKPVSKTADLVIDALGKVWETLLAEFKAYFIAPRVTFISGIDGEPLPGPDYTGSGLNAAINGALHRGPNDRIIYHGPYLPFPGNQPSVLFKLAAVGQCTETSPCLGWIAQGGDPASTNVHGHRKRTLREKPSFHNNWNVSSDFQRTSRTVELSAAAAATRSTGGGMAEVHEEFRSAAVARSAGRGAGMAEIHGEF</sequence>
<evidence type="ECO:0000256" key="1">
    <source>
        <dbReference type="SAM" id="SignalP"/>
    </source>
</evidence>
<keyword evidence="3" id="KW-1185">Reference proteome</keyword>
<evidence type="ECO:0000313" key="2">
    <source>
        <dbReference type="EMBL" id="KAF9059961.1"/>
    </source>
</evidence>
<organism evidence="2 3">
    <name type="scientific">Rhodocollybia butyracea</name>
    <dbReference type="NCBI Taxonomy" id="206335"/>
    <lineage>
        <taxon>Eukaryota</taxon>
        <taxon>Fungi</taxon>
        <taxon>Dikarya</taxon>
        <taxon>Basidiomycota</taxon>
        <taxon>Agaricomycotina</taxon>
        <taxon>Agaricomycetes</taxon>
        <taxon>Agaricomycetidae</taxon>
        <taxon>Agaricales</taxon>
        <taxon>Marasmiineae</taxon>
        <taxon>Omphalotaceae</taxon>
        <taxon>Rhodocollybia</taxon>
    </lineage>
</organism>
<proteinExistence type="predicted"/>
<feature type="chain" id="PRO_5040419881" evidence="1">
    <location>
        <begin position="19"/>
        <end position="391"/>
    </location>
</feature>
<gene>
    <name evidence="2" type="ORF">BDP27DRAFT_1430665</name>
</gene>
<comment type="caution">
    <text evidence="2">The sequence shown here is derived from an EMBL/GenBank/DDBJ whole genome shotgun (WGS) entry which is preliminary data.</text>
</comment>
<feature type="signal peptide" evidence="1">
    <location>
        <begin position="1"/>
        <end position="18"/>
    </location>
</feature>
<dbReference type="AlphaFoldDB" id="A0A9P5P816"/>
<dbReference type="Proteomes" id="UP000772434">
    <property type="component" value="Unassembled WGS sequence"/>
</dbReference>
<evidence type="ECO:0000313" key="3">
    <source>
        <dbReference type="Proteomes" id="UP000772434"/>
    </source>
</evidence>
<reference evidence="2" key="1">
    <citation type="submission" date="2020-11" db="EMBL/GenBank/DDBJ databases">
        <authorList>
            <consortium name="DOE Joint Genome Institute"/>
            <person name="Ahrendt S."/>
            <person name="Riley R."/>
            <person name="Andreopoulos W."/>
            <person name="Labutti K."/>
            <person name="Pangilinan J."/>
            <person name="Ruiz-Duenas F.J."/>
            <person name="Barrasa J.M."/>
            <person name="Sanchez-Garcia M."/>
            <person name="Camarero S."/>
            <person name="Miyauchi S."/>
            <person name="Serrano A."/>
            <person name="Linde D."/>
            <person name="Babiker R."/>
            <person name="Drula E."/>
            <person name="Ayuso-Fernandez I."/>
            <person name="Pacheco R."/>
            <person name="Padilla G."/>
            <person name="Ferreira P."/>
            <person name="Barriuso J."/>
            <person name="Kellner H."/>
            <person name="Castanera R."/>
            <person name="Alfaro M."/>
            <person name="Ramirez L."/>
            <person name="Pisabarro A.G."/>
            <person name="Kuo A."/>
            <person name="Tritt A."/>
            <person name="Lipzen A."/>
            <person name="He G."/>
            <person name="Yan M."/>
            <person name="Ng V."/>
            <person name="Cullen D."/>
            <person name="Martin F."/>
            <person name="Rosso M.-N."/>
            <person name="Henrissat B."/>
            <person name="Hibbett D."/>
            <person name="Martinez A.T."/>
            <person name="Grigoriev I.V."/>
        </authorList>
    </citation>
    <scope>NUCLEOTIDE SEQUENCE</scope>
    <source>
        <strain evidence="2">AH 40177</strain>
    </source>
</reference>
<accession>A0A9P5P816</accession>